<evidence type="ECO:0008006" key="4">
    <source>
        <dbReference type="Google" id="ProtNLM"/>
    </source>
</evidence>
<comment type="caution">
    <text evidence="2">The sequence shown here is derived from an EMBL/GenBank/DDBJ whole genome shotgun (WGS) entry which is preliminary data.</text>
</comment>
<feature type="signal peptide" evidence="1">
    <location>
        <begin position="1"/>
        <end position="19"/>
    </location>
</feature>
<name>A0A7W6HEM2_9HYPH</name>
<dbReference type="RefSeq" id="WP_183209106.1">
    <property type="nucleotide sequence ID" value="NZ_JAAAMM010000003.1"/>
</dbReference>
<reference evidence="2 3" key="1">
    <citation type="submission" date="2020-08" db="EMBL/GenBank/DDBJ databases">
        <title>Genomic Encyclopedia of Type Strains, Phase IV (KMG-IV): sequencing the most valuable type-strain genomes for metagenomic binning, comparative biology and taxonomic classification.</title>
        <authorList>
            <person name="Goeker M."/>
        </authorList>
    </citation>
    <scope>NUCLEOTIDE SEQUENCE [LARGE SCALE GENOMIC DNA]</scope>
    <source>
        <strain evidence="2 3">DSM 103570</strain>
    </source>
</reference>
<evidence type="ECO:0000313" key="2">
    <source>
        <dbReference type="EMBL" id="MBB4003816.1"/>
    </source>
</evidence>
<keyword evidence="1" id="KW-0732">Signal</keyword>
<evidence type="ECO:0000256" key="1">
    <source>
        <dbReference type="SAM" id="SignalP"/>
    </source>
</evidence>
<evidence type="ECO:0000313" key="3">
    <source>
        <dbReference type="Proteomes" id="UP000588647"/>
    </source>
</evidence>
<keyword evidence="3" id="KW-1185">Reference proteome</keyword>
<dbReference type="Proteomes" id="UP000588647">
    <property type="component" value="Unassembled WGS sequence"/>
</dbReference>
<feature type="chain" id="PRO_5030508126" description="Secreted protein" evidence="1">
    <location>
        <begin position="20"/>
        <end position="112"/>
    </location>
</feature>
<proteinExistence type="predicted"/>
<dbReference type="EMBL" id="JACIEM010000003">
    <property type="protein sequence ID" value="MBB4003816.1"/>
    <property type="molecule type" value="Genomic_DNA"/>
</dbReference>
<accession>A0A7W6HEM2</accession>
<gene>
    <name evidence="2" type="ORF">GGR03_002897</name>
</gene>
<organism evidence="2 3">
    <name type="scientific">Aurantimonas endophytica</name>
    <dbReference type="NCBI Taxonomy" id="1522175"/>
    <lineage>
        <taxon>Bacteria</taxon>
        <taxon>Pseudomonadati</taxon>
        <taxon>Pseudomonadota</taxon>
        <taxon>Alphaproteobacteria</taxon>
        <taxon>Hyphomicrobiales</taxon>
        <taxon>Aurantimonadaceae</taxon>
        <taxon>Aurantimonas</taxon>
    </lineage>
</organism>
<sequence length="112" mass="10944">MKTTVFAAGLLALSTVAAAAQSAPPEMGAPQPTPTCAEALPQIQSLIDQAGQAGLDTTDATAHVAEAETARGANDENGCIRSLVLAQNDVLAKAQAAAPEAGGAPAAPPTAN</sequence>
<dbReference type="AlphaFoldDB" id="A0A7W6HEM2"/>
<protein>
    <recommendedName>
        <fullName evidence="4">Secreted protein</fullName>
    </recommendedName>
</protein>